<keyword evidence="1" id="KW-0472">Membrane</keyword>
<accession>A0A4Y6Q2D6</accession>
<feature type="transmembrane region" description="Helical" evidence="1">
    <location>
        <begin position="65"/>
        <end position="83"/>
    </location>
</feature>
<keyword evidence="1" id="KW-0812">Transmembrane</keyword>
<sequence length="173" mass="18202">MTTNSSLDFWRGTLAVLVLVALTGTSATAQADDSMQDEWYGWQIMPVDAASVGLMVCGMAELEQTAMFSGFAGYALGGPIVHLAHEQWWKSVGSLGLRLGVPTTSVLIASAFSSSSGNSQAAFADAMGKGILALGLGAVAAMALDYIFLARKPMPSSNSSASQVQMLQLRWQF</sequence>
<dbReference type="RefSeq" id="WP_141201202.1">
    <property type="nucleotide sequence ID" value="NZ_CP041186.1"/>
</dbReference>
<organism evidence="3 4">
    <name type="scientific">Persicimonas caeni</name>
    <dbReference type="NCBI Taxonomy" id="2292766"/>
    <lineage>
        <taxon>Bacteria</taxon>
        <taxon>Deltaproteobacteria</taxon>
        <taxon>Bradymonadales</taxon>
        <taxon>Bradymonadaceae</taxon>
        <taxon>Persicimonas</taxon>
    </lineage>
</organism>
<reference evidence="3 4" key="1">
    <citation type="submission" date="2019-06" db="EMBL/GenBank/DDBJ databases">
        <title>Persicimonas caeni gen. nov., sp. nov., a predatory bacterium isolated from solar saltern.</title>
        <authorList>
            <person name="Wang S."/>
        </authorList>
    </citation>
    <scope>NUCLEOTIDE SEQUENCE [LARGE SCALE GENOMIC DNA]</scope>
    <source>
        <strain evidence="3 4">YN101</strain>
    </source>
</reference>
<keyword evidence="4" id="KW-1185">Reference proteome</keyword>
<keyword evidence="2" id="KW-0732">Signal</keyword>
<feature type="chain" id="PRO_5030106898" evidence="2">
    <location>
        <begin position="32"/>
        <end position="173"/>
    </location>
</feature>
<protein>
    <submittedName>
        <fullName evidence="3">Uncharacterized protein</fullName>
    </submittedName>
</protein>
<proteinExistence type="predicted"/>
<evidence type="ECO:0000313" key="4">
    <source>
        <dbReference type="Proteomes" id="UP000315995"/>
    </source>
</evidence>
<gene>
    <name evidence="3" type="ORF">FIV42_29630</name>
</gene>
<dbReference type="AlphaFoldDB" id="A0A4Y6Q2D6"/>
<dbReference type="Proteomes" id="UP000315995">
    <property type="component" value="Chromosome"/>
</dbReference>
<accession>A0A5B8YJY3</accession>
<dbReference type="EMBL" id="CP041186">
    <property type="protein sequence ID" value="QDG54758.1"/>
    <property type="molecule type" value="Genomic_DNA"/>
</dbReference>
<keyword evidence="1" id="KW-1133">Transmembrane helix</keyword>
<name>A0A4Y6Q2D6_PERCE</name>
<evidence type="ECO:0000256" key="1">
    <source>
        <dbReference type="SAM" id="Phobius"/>
    </source>
</evidence>
<evidence type="ECO:0000313" key="3">
    <source>
        <dbReference type="EMBL" id="QDG54758.1"/>
    </source>
</evidence>
<feature type="signal peptide" evidence="2">
    <location>
        <begin position="1"/>
        <end position="31"/>
    </location>
</feature>
<dbReference type="OrthoDB" id="5517218at2"/>
<feature type="transmembrane region" description="Helical" evidence="1">
    <location>
        <begin position="95"/>
        <end position="114"/>
    </location>
</feature>
<evidence type="ECO:0000256" key="2">
    <source>
        <dbReference type="SAM" id="SignalP"/>
    </source>
</evidence>
<feature type="transmembrane region" description="Helical" evidence="1">
    <location>
        <begin position="126"/>
        <end position="149"/>
    </location>
</feature>